<evidence type="ECO:0000256" key="6">
    <source>
        <dbReference type="ARBA" id="ARBA00023014"/>
    </source>
</evidence>
<feature type="domain" description="4Fe-4S ferredoxin-type" evidence="7">
    <location>
        <begin position="188"/>
        <end position="217"/>
    </location>
</feature>
<comment type="function">
    <text evidence="1">Ferredoxins are iron-sulfur proteins that transfer electrons in a wide variety of metabolic reactions.</text>
</comment>
<evidence type="ECO:0000256" key="2">
    <source>
        <dbReference type="ARBA" id="ARBA00013529"/>
    </source>
</evidence>
<dbReference type="OrthoDB" id="9781559at2"/>
<dbReference type="AlphaFoldDB" id="A0A5M9HZI7"/>
<dbReference type="Gene3D" id="3.40.50.11440">
    <property type="match status" value="1"/>
</dbReference>
<evidence type="ECO:0000256" key="3">
    <source>
        <dbReference type="ARBA" id="ARBA00022485"/>
    </source>
</evidence>
<proteinExistence type="predicted"/>
<keyword evidence="9" id="KW-1185">Reference proteome</keyword>
<sequence length="374" mass="40516">MEKSKVYFTDMRALPGTNLPDKLKKLILKAGIGEIDFEKKMTAIKIHFGEPGNLSFLRPNYAKAVADVVKELGGRPFLTDCNTLYVGRRKDALEHLSAAYENGFNLLSTGCHIIIGDGLKGTDDVSVPVEGGTLVKEAKIGKAIMDADVFISLSHFKGHEMTGFGGCFKNIGMGCGSRAGKMEQHNSGKPSVDQSVCVGCRVCSRNCAHGAISFPEKKAVIDHGKCVGCGRCLGACNFDAIYNENSSAVKELNIKMAEYTKAVVSGRPAFHISLVIDVSPYCDCHPENDVPILPDVGMFASFDPVALDQACADACNAQQPMQGSILDEHIHEEGFCDHHDHFANTTPESEWETCLAHAQEIGLGSREYELIEVK</sequence>
<dbReference type="RefSeq" id="WP_087151802.1">
    <property type="nucleotide sequence ID" value="NZ_VMSO01000004.1"/>
</dbReference>
<feature type="domain" description="4Fe-4S ferredoxin-type" evidence="7">
    <location>
        <begin position="218"/>
        <end position="246"/>
    </location>
</feature>
<dbReference type="EMBL" id="VMSO01000004">
    <property type="protein sequence ID" value="KAA8502063.1"/>
    <property type="molecule type" value="Genomic_DNA"/>
</dbReference>
<comment type="caution">
    <text evidence="8">The sequence shown here is derived from an EMBL/GenBank/DDBJ whole genome shotgun (WGS) entry which is preliminary data.</text>
</comment>
<evidence type="ECO:0000256" key="5">
    <source>
        <dbReference type="ARBA" id="ARBA00023004"/>
    </source>
</evidence>
<dbReference type="SUPFAM" id="SSF54862">
    <property type="entry name" value="4Fe-4S ferredoxins"/>
    <property type="match status" value="1"/>
</dbReference>
<dbReference type="GO" id="GO:0051539">
    <property type="term" value="F:4 iron, 4 sulfur cluster binding"/>
    <property type="evidence" value="ECO:0007669"/>
    <property type="project" value="UniProtKB-KW"/>
</dbReference>
<evidence type="ECO:0000313" key="8">
    <source>
        <dbReference type="EMBL" id="KAA8502063.1"/>
    </source>
</evidence>
<name>A0A5M9HZI7_9FIRM</name>
<keyword evidence="4" id="KW-0479">Metal-binding</keyword>
<dbReference type="Gene3D" id="3.30.70.20">
    <property type="match status" value="1"/>
</dbReference>
<protein>
    <recommendedName>
        <fullName evidence="2">Ferredoxin</fullName>
    </recommendedName>
</protein>
<evidence type="ECO:0000256" key="1">
    <source>
        <dbReference type="ARBA" id="ARBA00003532"/>
    </source>
</evidence>
<dbReference type="PANTHER" id="PTHR24960:SF83">
    <property type="entry name" value="4FE-4S FERREDOXIN-TYPE DOMAIN-CONTAINING PROTEIN"/>
    <property type="match status" value="1"/>
</dbReference>
<dbReference type="InterPro" id="IPR050157">
    <property type="entry name" value="PSI_iron-sulfur_center"/>
</dbReference>
<dbReference type="Pfam" id="PF04015">
    <property type="entry name" value="DUF362"/>
    <property type="match status" value="1"/>
</dbReference>
<dbReference type="PANTHER" id="PTHR24960">
    <property type="entry name" value="PHOTOSYSTEM I IRON-SULFUR CENTER-RELATED"/>
    <property type="match status" value="1"/>
</dbReference>
<dbReference type="InterPro" id="IPR017896">
    <property type="entry name" value="4Fe4S_Fe-S-bd"/>
</dbReference>
<evidence type="ECO:0000313" key="9">
    <source>
        <dbReference type="Proteomes" id="UP000322025"/>
    </source>
</evidence>
<keyword evidence="6" id="KW-0411">Iron-sulfur</keyword>
<dbReference type="PROSITE" id="PS51379">
    <property type="entry name" value="4FE4S_FER_2"/>
    <property type="match status" value="2"/>
</dbReference>
<reference evidence="8" key="1">
    <citation type="submission" date="2019-07" db="EMBL/GenBank/DDBJ databases">
        <authorList>
            <person name="Wongkuna S."/>
            <person name="Scaria J."/>
        </authorList>
    </citation>
    <scope>NUCLEOTIDE SEQUENCE [LARGE SCALE GENOMIC DNA]</scope>
    <source>
        <strain evidence="8">SW178</strain>
    </source>
</reference>
<keyword evidence="3" id="KW-0004">4Fe-4S</keyword>
<dbReference type="Pfam" id="PF12838">
    <property type="entry name" value="Fer4_7"/>
    <property type="match status" value="1"/>
</dbReference>
<keyword evidence="5" id="KW-0408">Iron</keyword>
<evidence type="ECO:0000256" key="4">
    <source>
        <dbReference type="ARBA" id="ARBA00022723"/>
    </source>
</evidence>
<dbReference type="InterPro" id="IPR007160">
    <property type="entry name" value="DUF362"/>
</dbReference>
<accession>A0A5M9HZI7</accession>
<dbReference type="GO" id="GO:0046872">
    <property type="term" value="F:metal ion binding"/>
    <property type="evidence" value="ECO:0007669"/>
    <property type="project" value="UniProtKB-KW"/>
</dbReference>
<gene>
    <name evidence="8" type="ORF">FNY66_04790</name>
</gene>
<dbReference type="Proteomes" id="UP000322025">
    <property type="component" value="Unassembled WGS sequence"/>
</dbReference>
<evidence type="ECO:0000259" key="7">
    <source>
        <dbReference type="PROSITE" id="PS51379"/>
    </source>
</evidence>
<organism evidence="8 9">
    <name type="scientific">Mediterraneibacter catenae</name>
    <dbReference type="NCBI Taxonomy" id="2594882"/>
    <lineage>
        <taxon>Bacteria</taxon>
        <taxon>Bacillati</taxon>
        <taxon>Bacillota</taxon>
        <taxon>Clostridia</taxon>
        <taxon>Lachnospirales</taxon>
        <taxon>Lachnospiraceae</taxon>
        <taxon>Mediterraneibacter</taxon>
    </lineage>
</organism>